<evidence type="ECO:0000256" key="2">
    <source>
        <dbReference type="ARBA" id="ARBA00022980"/>
    </source>
</evidence>
<dbReference type="GO" id="GO:0006412">
    <property type="term" value="P:translation"/>
    <property type="evidence" value="ECO:0007669"/>
    <property type="project" value="InterPro"/>
</dbReference>
<organism evidence="5 6">
    <name type="scientific">Giardia muris</name>
    <dbReference type="NCBI Taxonomy" id="5742"/>
    <lineage>
        <taxon>Eukaryota</taxon>
        <taxon>Metamonada</taxon>
        <taxon>Diplomonadida</taxon>
        <taxon>Hexamitidae</taxon>
        <taxon>Giardiinae</taxon>
        <taxon>Giardia</taxon>
    </lineage>
</organism>
<dbReference type="FunFam" id="2.30.30.30:FF:000009">
    <property type="entry name" value="60S ribosomal protein L26"/>
    <property type="match status" value="1"/>
</dbReference>
<dbReference type="EMBL" id="VDLU01000004">
    <property type="protein sequence ID" value="TNJ26758.1"/>
    <property type="molecule type" value="Genomic_DNA"/>
</dbReference>
<keyword evidence="3" id="KW-0687">Ribonucleoprotein</keyword>
<dbReference type="InterPro" id="IPR008991">
    <property type="entry name" value="Translation_prot_SH3-like_sf"/>
</dbReference>
<dbReference type="GO" id="GO:0015934">
    <property type="term" value="C:large ribosomal subunit"/>
    <property type="evidence" value="ECO:0007669"/>
    <property type="project" value="InterPro"/>
</dbReference>
<keyword evidence="6" id="KW-1185">Reference proteome</keyword>
<evidence type="ECO:0000313" key="6">
    <source>
        <dbReference type="Proteomes" id="UP000315496"/>
    </source>
</evidence>
<dbReference type="InterPro" id="IPR005756">
    <property type="entry name" value="Ribosomal_uL24_euk/arc"/>
</dbReference>
<comment type="caution">
    <text evidence="5">The sequence shown here is derived from an EMBL/GenBank/DDBJ whole genome shotgun (WGS) entry which is preliminary data.</text>
</comment>
<dbReference type="OrthoDB" id="1688503at2759"/>
<dbReference type="InterPro" id="IPR014722">
    <property type="entry name" value="Rib_uL2_dom2"/>
</dbReference>
<evidence type="ECO:0000256" key="3">
    <source>
        <dbReference type="ARBA" id="ARBA00023274"/>
    </source>
</evidence>
<dbReference type="VEuPathDB" id="GiardiaDB:GMRT_10173"/>
<accession>A0A4Z1SSY4</accession>
<dbReference type="Pfam" id="PF16906">
    <property type="entry name" value="Ribosomal_L26"/>
    <property type="match status" value="1"/>
</dbReference>
<dbReference type="Proteomes" id="UP000315496">
    <property type="component" value="Chromosome 4"/>
</dbReference>
<evidence type="ECO:0000256" key="1">
    <source>
        <dbReference type="ARBA" id="ARBA00010618"/>
    </source>
</evidence>
<dbReference type="PANTHER" id="PTHR11143">
    <property type="entry name" value="60S RIBOSOMAL PROTEIN L26 FAMILY MEMBER"/>
    <property type="match status" value="1"/>
</dbReference>
<dbReference type="NCBIfam" id="TIGR01080">
    <property type="entry name" value="rplX_A_E"/>
    <property type="match status" value="1"/>
</dbReference>
<dbReference type="InterPro" id="IPR041988">
    <property type="entry name" value="Ribosomal_uL24_KOW"/>
</dbReference>
<proteinExistence type="inferred from homology"/>
<dbReference type="AlphaFoldDB" id="A0A4Z1SSY4"/>
<dbReference type="InterPro" id="IPR005824">
    <property type="entry name" value="KOW"/>
</dbReference>
<name>A0A4Z1SSY4_GIAMU</name>
<reference evidence="5 6" key="1">
    <citation type="submission" date="2019-05" db="EMBL/GenBank/DDBJ databases">
        <title>The compact genome of Giardia muris reveals important steps in the evolution of intestinal protozoan parasites.</title>
        <authorList>
            <person name="Xu F."/>
            <person name="Jimenez-Gonzalez A."/>
            <person name="Einarsson E."/>
            <person name="Astvaldsson A."/>
            <person name="Peirasmaki D."/>
            <person name="Eckmann L."/>
            <person name="Andersson J.O."/>
            <person name="Svard S.G."/>
            <person name="Jerlstrom-Hultqvist J."/>
        </authorList>
    </citation>
    <scope>NUCLEOTIDE SEQUENCE [LARGE SCALE GENOMIC DNA]</scope>
    <source>
        <strain evidence="5 6">Roberts-Thomson</strain>
    </source>
</reference>
<dbReference type="GO" id="GO:0003723">
    <property type="term" value="F:RNA binding"/>
    <property type="evidence" value="ECO:0007669"/>
    <property type="project" value="InterPro"/>
</dbReference>
<protein>
    <submittedName>
        <fullName evidence="5">Ribosomal protein L26</fullName>
    </submittedName>
</protein>
<sequence length="126" mass="14320">MKLNPAVTSSRRKCRKAYFTASSAERAKVMSSRLSKELREKHGVKTMPIRKGDVVKIMCGSHKTTTGKVTEVRRRDYKVIIEGVNQKSHNASARAAPYPIHPSNCIIQELSLDENRQKIINRRSKK</sequence>
<keyword evidence="2 5" id="KW-0689">Ribosomal protein</keyword>
<gene>
    <name evidence="5" type="ORF">GMRT_10173</name>
</gene>
<dbReference type="SMART" id="SM00739">
    <property type="entry name" value="KOW"/>
    <property type="match status" value="1"/>
</dbReference>
<comment type="similarity">
    <text evidence="1">Belongs to the universal ribosomal protein uL24 family.</text>
</comment>
<dbReference type="GO" id="GO:0003735">
    <property type="term" value="F:structural constituent of ribosome"/>
    <property type="evidence" value="ECO:0007669"/>
    <property type="project" value="InterPro"/>
</dbReference>
<evidence type="ECO:0000313" key="5">
    <source>
        <dbReference type="EMBL" id="TNJ26758.1"/>
    </source>
</evidence>
<evidence type="ECO:0000259" key="4">
    <source>
        <dbReference type="SMART" id="SM00739"/>
    </source>
</evidence>
<feature type="domain" description="KOW" evidence="4">
    <location>
        <begin position="48"/>
        <end position="75"/>
    </location>
</feature>
<dbReference type="SUPFAM" id="SSF50104">
    <property type="entry name" value="Translation proteins SH3-like domain"/>
    <property type="match status" value="1"/>
</dbReference>
<dbReference type="Gene3D" id="2.30.30.30">
    <property type="match status" value="1"/>
</dbReference>
<dbReference type="CDD" id="cd06089">
    <property type="entry name" value="KOW_RPL26"/>
    <property type="match status" value="1"/>
</dbReference>